<dbReference type="Pfam" id="PF25198">
    <property type="entry name" value="Spore_GerAC_N"/>
    <property type="match status" value="1"/>
</dbReference>
<dbReference type="InterPro" id="IPR046953">
    <property type="entry name" value="Spore_GerAC-like_C"/>
</dbReference>
<dbReference type="GO" id="GO:0016020">
    <property type="term" value="C:membrane"/>
    <property type="evidence" value="ECO:0007669"/>
    <property type="project" value="UniProtKB-SubCell"/>
</dbReference>
<evidence type="ECO:0000256" key="3">
    <source>
        <dbReference type="ARBA" id="ARBA00022544"/>
    </source>
</evidence>
<keyword evidence="4" id="KW-0732">Signal</keyword>
<evidence type="ECO:0000313" key="11">
    <source>
        <dbReference type="EMBL" id="SDI02999.1"/>
    </source>
</evidence>
<reference evidence="11 13" key="2">
    <citation type="submission" date="2016-10" db="EMBL/GenBank/DDBJ databases">
        <authorList>
            <person name="de Groot N.N."/>
        </authorList>
    </citation>
    <scope>NUCLEOTIDE SEQUENCE [LARGE SCALE GENOMIC DNA]</scope>
    <source>
        <strain evidence="11 13">DSM 2895</strain>
    </source>
</reference>
<dbReference type="PATRIC" id="fig|47500.12.peg.4529"/>
<accession>A0A0D1XC43</accession>
<evidence type="ECO:0000256" key="7">
    <source>
        <dbReference type="ARBA" id="ARBA00023288"/>
    </source>
</evidence>
<dbReference type="AlphaFoldDB" id="A0A0D1XC43"/>
<dbReference type="PANTHER" id="PTHR35789:SF1">
    <property type="entry name" value="SPORE GERMINATION PROTEIN B3"/>
    <property type="match status" value="1"/>
</dbReference>
<dbReference type="EMBL" id="FNED01000001">
    <property type="protein sequence ID" value="SDI02999.1"/>
    <property type="molecule type" value="Genomic_DNA"/>
</dbReference>
<dbReference type="Proteomes" id="UP000182836">
    <property type="component" value="Unassembled WGS sequence"/>
</dbReference>
<evidence type="ECO:0000259" key="9">
    <source>
        <dbReference type="Pfam" id="PF25198"/>
    </source>
</evidence>
<dbReference type="STRING" id="47500.AF333_24110"/>
<evidence type="ECO:0000313" key="12">
    <source>
        <dbReference type="Proteomes" id="UP000037269"/>
    </source>
</evidence>
<evidence type="ECO:0000256" key="6">
    <source>
        <dbReference type="ARBA" id="ARBA00023139"/>
    </source>
</evidence>
<dbReference type="GeneID" id="42308209"/>
<dbReference type="InterPro" id="IPR008844">
    <property type="entry name" value="Spore_GerAC-like"/>
</dbReference>
<dbReference type="InterPro" id="IPR057336">
    <property type="entry name" value="GerAC_N"/>
</dbReference>
<dbReference type="RefSeq" id="WP_043067991.1">
    <property type="nucleotide sequence ID" value="NZ_BJOA01000001.1"/>
</dbReference>
<dbReference type="PROSITE" id="PS51257">
    <property type="entry name" value="PROKAR_LIPOPROTEIN"/>
    <property type="match status" value="1"/>
</dbReference>
<evidence type="ECO:0000313" key="10">
    <source>
        <dbReference type="EMBL" id="KON98062.1"/>
    </source>
</evidence>
<evidence type="ECO:0000256" key="4">
    <source>
        <dbReference type="ARBA" id="ARBA00022729"/>
    </source>
</evidence>
<keyword evidence="6" id="KW-0564">Palmitate</keyword>
<comment type="similarity">
    <text evidence="2">Belongs to the GerABKC lipoprotein family.</text>
</comment>
<keyword evidence="3" id="KW-0309">Germination</keyword>
<keyword evidence="7" id="KW-0449">Lipoprotein</keyword>
<dbReference type="Proteomes" id="UP000037269">
    <property type="component" value="Unassembled WGS sequence"/>
</dbReference>
<dbReference type="EMBL" id="LGUG01000004">
    <property type="protein sequence ID" value="KON98062.1"/>
    <property type="molecule type" value="Genomic_DNA"/>
</dbReference>
<protein>
    <submittedName>
        <fullName evidence="11">Germination protein, Ger(X)C family</fullName>
    </submittedName>
</protein>
<evidence type="ECO:0000256" key="2">
    <source>
        <dbReference type="ARBA" id="ARBA00007886"/>
    </source>
</evidence>
<name>A0A0D1XC43_ANEMI</name>
<feature type="domain" description="Spore germination GerAC-like C-terminal" evidence="8">
    <location>
        <begin position="198"/>
        <end position="361"/>
    </location>
</feature>
<dbReference type="Pfam" id="PF05504">
    <property type="entry name" value="Spore_GerAC"/>
    <property type="match status" value="1"/>
</dbReference>
<evidence type="ECO:0000259" key="8">
    <source>
        <dbReference type="Pfam" id="PF05504"/>
    </source>
</evidence>
<evidence type="ECO:0000313" key="13">
    <source>
        <dbReference type="Proteomes" id="UP000182836"/>
    </source>
</evidence>
<organism evidence="10 12">
    <name type="scientific">Aneurinibacillus migulanus</name>
    <name type="common">Bacillus migulanus</name>
    <dbReference type="NCBI Taxonomy" id="47500"/>
    <lineage>
        <taxon>Bacteria</taxon>
        <taxon>Bacillati</taxon>
        <taxon>Bacillota</taxon>
        <taxon>Bacilli</taxon>
        <taxon>Bacillales</taxon>
        <taxon>Paenibacillaceae</taxon>
        <taxon>Aneurinibacillus group</taxon>
        <taxon>Aneurinibacillus</taxon>
    </lineage>
</organism>
<reference evidence="10 12" key="1">
    <citation type="submission" date="2015-07" db="EMBL/GenBank/DDBJ databases">
        <title>Fjat-14205 dsm 2895.</title>
        <authorList>
            <person name="Liu B."/>
            <person name="Wang J."/>
            <person name="Zhu Y."/>
            <person name="Liu G."/>
            <person name="Chen Q."/>
            <person name="Chen Z."/>
            <person name="Lan J."/>
            <person name="Che J."/>
            <person name="Ge C."/>
            <person name="Shi H."/>
            <person name="Pan Z."/>
            <person name="Liu X."/>
        </authorList>
    </citation>
    <scope>NUCLEOTIDE SEQUENCE [LARGE SCALE GENOMIC DNA]</scope>
    <source>
        <strain evidence="10 12">DSM 2895</strain>
    </source>
</reference>
<sequence>MKALFRMALLAGCILLGGCAEGDRKVLDELGLFLTAGYDEIDQHTMRITCIMPAIQPEGRASSQVMTVAAHSGKEARKKLSYLSGRRAEPGQLKVVIFGEETARHGIASALHPIYRDPSIGSMIFVGVVKGKAYDALKVDGKNKQWNGLYLYNVLQQEEKLRGTGMFRLGSVIRDMETPGRAVAVPYIVRKKEGVLLDGMALFNHSRMTGKLPSRLLPMFAILNNVDYREDITFILDKRTTLTLSFVKNSRTRRASYNSKTQEITIHIKGKVKGQVLEYKGEQIRTKEHLQELEKKVARSLEQDARETVAILQKARSDALGLGSYLKARNIHPGFSQAWWDKQYPQIDVKVEMEVELTRLGLLT</sequence>
<dbReference type="Gene3D" id="3.30.300.210">
    <property type="entry name" value="Nutrient germinant receptor protein C, domain 3"/>
    <property type="match status" value="1"/>
</dbReference>
<dbReference type="InterPro" id="IPR038501">
    <property type="entry name" value="Spore_GerAC_C_sf"/>
</dbReference>
<feature type="domain" description="Spore germination protein N-terminal" evidence="9">
    <location>
        <begin position="23"/>
        <end position="188"/>
    </location>
</feature>
<gene>
    <name evidence="10" type="ORF">AF333_24110</name>
    <name evidence="11" type="ORF">SAMN04487909_101299</name>
</gene>
<comment type="subcellular location">
    <subcellularLocation>
        <location evidence="1">Membrane</location>
        <topology evidence="1">Lipid-anchor</topology>
    </subcellularLocation>
</comment>
<dbReference type="OrthoDB" id="2592518at2"/>
<evidence type="ECO:0000256" key="1">
    <source>
        <dbReference type="ARBA" id="ARBA00004635"/>
    </source>
</evidence>
<dbReference type="NCBIfam" id="TIGR02887">
    <property type="entry name" value="spore_ger_x_C"/>
    <property type="match status" value="1"/>
</dbReference>
<dbReference type="GO" id="GO:0009847">
    <property type="term" value="P:spore germination"/>
    <property type="evidence" value="ECO:0007669"/>
    <property type="project" value="InterPro"/>
</dbReference>
<evidence type="ECO:0000256" key="5">
    <source>
        <dbReference type="ARBA" id="ARBA00023136"/>
    </source>
</evidence>
<dbReference type="PANTHER" id="PTHR35789">
    <property type="entry name" value="SPORE GERMINATION PROTEIN B3"/>
    <property type="match status" value="1"/>
</dbReference>
<keyword evidence="5" id="KW-0472">Membrane</keyword>
<proteinExistence type="inferred from homology"/>
<keyword evidence="12" id="KW-1185">Reference proteome</keyword>